<dbReference type="Proteomes" id="UP000010471">
    <property type="component" value="Chromosome"/>
</dbReference>
<accession>K9WDF8</accession>
<evidence type="ECO:0000313" key="2">
    <source>
        <dbReference type="Proteomes" id="UP000010471"/>
    </source>
</evidence>
<gene>
    <name evidence="1" type="ORF">Mic7113_1685</name>
</gene>
<dbReference type="AlphaFoldDB" id="K9WDF8"/>
<proteinExistence type="predicted"/>
<keyword evidence="2" id="KW-1185">Reference proteome</keyword>
<name>K9WDF8_9CYAN</name>
<dbReference type="KEGG" id="mic:Mic7113_1685"/>
<protein>
    <submittedName>
        <fullName evidence="1">Uncharacterized protein</fullName>
    </submittedName>
</protein>
<dbReference type="EMBL" id="CP003630">
    <property type="protein sequence ID" value="AFZ17552.1"/>
    <property type="molecule type" value="Genomic_DNA"/>
</dbReference>
<sequence length="83" mass="9110">MYTFKQREGKLIPKYILLSSLAPPLLRSPQVTIHSIAEVQGINRVFCNDMLSSGSSTPPTLPIKEALASIQLREVGYCCCSVV</sequence>
<evidence type="ECO:0000313" key="1">
    <source>
        <dbReference type="EMBL" id="AFZ17552.1"/>
    </source>
</evidence>
<dbReference type="STRING" id="1173027.Mic7113_1685"/>
<reference evidence="1 2" key="1">
    <citation type="submission" date="2012-06" db="EMBL/GenBank/DDBJ databases">
        <title>Finished chromosome of genome of Microcoleus sp. PCC 7113.</title>
        <authorList>
            <consortium name="US DOE Joint Genome Institute"/>
            <person name="Gugger M."/>
            <person name="Coursin T."/>
            <person name="Rippka R."/>
            <person name="Tandeau De Marsac N."/>
            <person name="Huntemann M."/>
            <person name="Wei C.-L."/>
            <person name="Han J."/>
            <person name="Detter J.C."/>
            <person name="Han C."/>
            <person name="Tapia R."/>
            <person name="Chen A."/>
            <person name="Kyrpides N."/>
            <person name="Mavromatis K."/>
            <person name="Markowitz V."/>
            <person name="Szeto E."/>
            <person name="Ivanova N."/>
            <person name="Pagani I."/>
            <person name="Pati A."/>
            <person name="Goodwin L."/>
            <person name="Nordberg H.P."/>
            <person name="Cantor M.N."/>
            <person name="Hua S.X."/>
            <person name="Woyke T."/>
            <person name="Kerfeld C.A."/>
        </authorList>
    </citation>
    <scope>NUCLEOTIDE SEQUENCE [LARGE SCALE GENOMIC DNA]</scope>
    <source>
        <strain evidence="1 2">PCC 7113</strain>
    </source>
</reference>
<dbReference type="HOGENOM" id="CLU_2538818_0_0_3"/>
<organism evidence="1 2">
    <name type="scientific">Allocoleopsis franciscana PCC 7113</name>
    <dbReference type="NCBI Taxonomy" id="1173027"/>
    <lineage>
        <taxon>Bacteria</taxon>
        <taxon>Bacillati</taxon>
        <taxon>Cyanobacteriota</taxon>
        <taxon>Cyanophyceae</taxon>
        <taxon>Coleofasciculales</taxon>
        <taxon>Coleofasciculaceae</taxon>
        <taxon>Allocoleopsis</taxon>
        <taxon>Allocoleopsis franciscana</taxon>
    </lineage>
</organism>